<dbReference type="RefSeq" id="WP_140989315.1">
    <property type="nucleotide sequence ID" value="NZ_VHIQ01000002.1"/>
</dbReference>
<dbReference type="Pfam" id="PF05239">
    <property type="entry name" value="PRC"/>
    <property type="match status" value="1"/>
</dbReference>
<evidence type="ECO:0000313" key="2">
    <source>
        <dbReference type="EMBL" id="TPV34889.1"/>
    </source>
</evidence>
<dbReference type="GO" id="GO:0030077">
    <property type="term" value="C:plasma membrane light-harvesting complex"/>
    <property type="evidence" value="ECO:0007669"/>
    <property type="project" value="InterPro"/>
</dbReference>
<comment type="caution">
    <text evidence="2">The sequence shown here is derived from an EMBL/GenBank/DDBJ whole genome shotgun (WGS) entry which is preliminary data.</text>
</comment>
<gene>
    <name evidence="2" type="ORF">FJ651_04980</name>
</gene>
<reference evidence="2 3" key="1">
    <citation type="submission" date="2019-06" db="EMBL/GenBank/DDBJ databases">
        <title>Flavobacteriaceae Paucihalobacterium erythroidium CWB-1, complete genome.</title>
        <authorList>
            <person name="Wu S."/>
        </authorList>
    </citation>
    <scope>NUCLEOTIDE SEQUENCE [LARGE SCALE GENOMIC DNA]</scope>
    <source>
        <strain evidence="2 3">CWB-1</strain>
    </source>
</reference>
<dbReference type="SUPFAM" id="SSF50346">
    <property type="entry name" value="PRC-barrel domain"/>
    <property type="match status" value="2"/>
</dbReference>
<dbReference type="InterPro" id="IPR011033">
    <property type="entry name" value="PRC_barrel-like_sf"/>
</dbReference>
<dbReference type="Proteomes" id="UP000317332">
    <property type="component" value="Unassembled WGS sequence"/>
</dbReference>
<dbReference type="GO" id="GO:0019684">
    <property type="term" value="P:photosynthesis, light reaction"/>
    <property type="evidence" value="ECO:0007669"/>
    <property type="project" value="InterPro"/>
</dbReference>
<sequence length="252" mass="29323">MKHALNDLIGYSIETNDGIKGTVKDFLFDEERWIVRYLVADLGLILPGKKAVIPKALLEQPDWTTKNFLVNLSKKDLENSPPLKSAPTISREYEESLNRYYRVENFWAYPQTYATPIGGNPVIFPKRPLKTPKKVGVEKNTKTKVRSFNEVRGYRIQATDGKIGHVDDLLVDDLDWQIVYALMDTKNWVPWSKKVLVGTHWMQEINYEKEEIKINLDKETIQSAPEFDFSEPITDKYEKELFNYYESSTVEH</sequence>
<proteinExistence type="predicted"/>
<dbReference type="InterPro" id="IPR027275">
    <property type="entry name" value="PRC-brl_dom"/>
</dbReference>
<name>A0A506PMU6_9FLAO</name>
<protein>
    <submittedName>
        <fullName evidence="2">PRC-barrel domain containing protein</fullName>
    </submittedName>
</protein>
<evidence type="ECO:0000259" key="1">
    <source>
        <dbReference type="Pfam" id="PF05239"/>
    </source>
</evidence>
<dbReference type="InterPro" id="IPR014747">
    <property type="entry name" value="Bac_photo_RC_H_C"/>
</dbReference>
<dbReference type="OrthoDB" id="9793882at2"/>
<dbReference type="AlphaFoldDB" id="A0A506PMU6"/>
<feature type="domain" description="PRC-barrel" evidence="1">
    <location>
        <begin position="147"/>
        <end position="220"/>
    </location>
</feature>
<dbReference type="EMBL" id="VHIQ01000002">
    <property type="protein sequence ID" value="TPV34889.1"/>
    <property type="molecule type" value="Genomic_DNA"/>
</dbReference>
<keyword evidence="3" id="KW-1185">Reference proteome</keyword>
<organism evidence="2 3">
    <name type="scientific">Paucihalobacter ruber</name>
    <dbReference type="NCBI Taxonomy" id="2567861"/>
    <lineage>
        <taxon>Bacteria</taxon>
        <taxon>Pseudomonadati</taxon>
        <taxon>Bacteroidota</taxon>
        <taxon>Flavobacteriia</taxon>
        <taxon>Flavobacteriales</taxon>
        <taxon>Flavobacteriaceae</taxon>
        <taxon>Paucihalobacter</taxon>
    </lineage>
</organism>
<accession>A0A506PMU6</accession>
<dbReference type="Gene3D" id="3.90.50.10">
    <property type="entry name" value="Photosynthetic Reaction Center, subunit H, domain 2"/>
    <property type="match status" value="2"/>
</dbReference>
<evidence type="ECO:0000313" key="3">
    <source>
        <dbReference type="Proteomes" id="UP000317332"/>
    </source>
</evidence>